<dbReference type="Gene3D" id="3.40.50.10140">
    <property type="entry name" value="Toll/interleukin-1 receptor homology (TIR) domain"/>
    <property type="match status" value="1"/>
</dbReference>
<dbReference type="SMART" id="SM00255">
    <property type="entry name" value="TIR"/>
    <property type="match status" value="1"/>
</dbReference>
<gene>
    <name evidence="3" type="primary">LOC109128609</name>
</gene>
<proteinExistence type="predicted"/>
<evidence type="ECO:0000259" key="1">
    <source>
        <dbReference type="PROSITE" id="PS50104"/>
    </source>
</evidence>
<dbReference type="Pfam" id="PF01582">
    <property type="entry name" value="TIR"/>
    <property type="match status" value="1"/>
</dbReference>
<dbReference type="SUPFAM" id="SSF52200">
    <property type="entry name" value="Toll/Interleukin receptor TIR domain"/>
    <property type="match status" value="1"/>
</dbReference>
<dbReference type="Gene3D" id="3.40.50.300">
    <property type="entry name" value="P-loop containing nucleotide triphosphate hydrolases"/>
    <property type="match status" value="1"/>
</dbReference>
<protein>
    <submittedName>
        <fullName evidence="3">Disease resistance protein RPS6-like</fullName>
    </submittedName>
</protein>
<feature type="domain" description="TIR" evidence="1">
    <location>
        <begin position="1"/>
        <end position="158"/>
    </location>
</feature>
<dbReference type="PROSITE" id="PS50104">
    <property type="entry name" value="TIR"/>
    <property type="match status" value="1"/>
</dbReference>
<organism evidence="2 3">
    <name type="scientific">Camelina sativa</name>
    <name type="common">False flax</name>
    <name type="synonym">Myagrum sativum</name>
    <dbReference type="NCBI Taxonomy" id="90675"/>
    <lineage>
        <taxon>Eukaryota</taxon>
        <taxon>Viridiplantae</taxon>
        <taxon>Streptophyta</taxon>
        <taxon>Embryophyta</taxon>
        <taxon>Tracheophyta</taxon>
        <taxon>Spermatophyta</taxon>
        <taxon>Magnoliopsida</taxon>
        <taxon>eudicotyledons</taxon>
        <taxon>Gunneridae</taxon>
        <taxon>Pentapetalae</taxon>
        <taxon>rosids</taxon>
        <taxon>malvids</taxon>
        <taxon>Brassicales</taxon>
        <taxon>Brassicaceae</taxon>
        <taxon>Camelineae</taxon>
        <taxon>Camelina</taxon>
    </lineage>
</organism>
<reference evidence="3" key="2">
    <citation type="submission" date="2025-08" db="UniProtKB">
        <authorList>
            <consortium name="RefSeq"/>
        </authorList>
    </citation>
    <scope>IDENTIFICATION</scope>
    <source>
        <tissue evidence="3">Leaf</tissue>
    </source>
</reference>
<dbReference type="Proteomes" id="UP000694864">
    <property type="component" value="Chromosome 2"/>
</dbReference>
<evidence type="ECO:0000313" key="3">
    <source>
        <dbReference type="RefSeq" id="XP_019090875.1"/>
    </source>
</evidence>
<reference evidence="2" key="1">
    <citation type="journal article" date="2014" name="Nat. Commun.">
        <title>The emerging biofuel crop Camelina sativa retains a highly undifferentiated hexaploid genome structure.</title>
        <authorList>
            <person name="Kagale S."/>
            <person name="Koh C."/>
            <person name="Nixon J."/>
            <person name="Bollina V."/>
            <person name="Clarke W.E."/>
            <person name="Tuteja R."/>
            <person name="Spillane C."/>
            <person name="Robinson S.J."/>
            <person name="Links M.G."/>
            <person name="Clarke C."/>
            <person name="Higgins E.E."/>
            <person name="Huebert T."/>
            <person name="Sharpe A.G."/>
            <person name="Parkin I.A."/>
        </authorList>
    </citation>
    <scope>NUCLEOTIDE SEQUENCE [LARGE SCALE GENOMIC DNA]</scope>
    <source>
        <strain evidence="2">cv. DH55</strain>
    </source>
</reference>
<dbReference type="Pfam" id="PF00931">
    <property type="entry name" value="NB-ARC"/>
    <property type="match status" value="1"/>
</dbReference>
<dbReference type="InterPro" id="IPR000157">
    <property type="entry name" value="TIR_dom"/>
</dbReference>
<dbReference type="GeneID" id="109128609"/>
<dbReference type="PANTHER" id="PTHR11017">
    <property type="entry name" value="LEUCINE-RICH REPEAT-CONTAINING PROTEIN"/>
    <property type="match status" value="1"/>
</dbReference>
<dbReference type="PRINTS" id="PR00364">
    <property type="entry name" value="DISEASERSIST"/>
</dbReference>
<sequence>MSSQALAGKIRITFLSHFLTELDQKLIKTFKDNKIERSHSIAPELVRAIRTSKIVFSENYTSSSWCLDELVEIVKCKEESGQLVIPIFYGLDPSHVRKQTGKFGEAFAKTCQIKTKGVQKQWQEALVLVANLLGYHSHNFNNEATMIEVIANDILGKLKLTPSKDFKDFAGIEYHIAEMSLLLQLESGEARMVGIWGPTGIGKTTIARALFSRLSRHFQGRIFIDRGFISKTMKNFSGANPDDYNMKLSLQGRFLSEILGTRHIQIYHLGAIEDRLKEQKVLIFIDDVDKWF</sequence>
<dbReference type="PANTHER" id="PTHR11017:SF228">
    <property type="entry name" value="ADP-RIBOSYL CYCLASE_CYCLIC ADP-RIBOSE HYDROLASE-RELATED"/>
    <property type="match status" value="1"/>
</dbReference>
<name>A0ABM1QVT7_CAMSA</name>
<dbReference type="SUPFAM" id="SSF52540">
    <property type="entry name" value="P-loop containing nucleoside triphosphate hydrolases"/>
    <property type="match status" value="1"/>
</dbReference>
<accession>A0ABM1QVT7</accession>
<keyword evidence="2" id="KW-1185">Reference proteome</keyword>
<dbReference type="InterPro" id="IPR002182">
    <property type="entry name" value="NB-ARC"/>
</dbReference>
<evidence type="ECO:0000313" key="2">
    <source>
        <dbReference type="Proteomes" id="UP000694864"/>
    </source>
</evidence>
<dbReference type="InterPro" id="IPR027417">
    <property type="entry name" value="P-loop_NTPase"/>
</dbReference>
<dbReference type="InterPro" id="IPR035897">
    <property type="entry name" value="Toll_tir_struct_dom_sf"/>
</dbReference>
<dbReference type="InterPro" id="IPR044974">
    <property type="entry name" value="Disease_R_plants"/>
</dbReference>
<dbReference type="RefSeq" id="XP_019090875.1">
    <property type="nucleotide sequence ID" value="XM_019235330.1"/>
</dbReference>